<dbReference type="InterPro" id="IPR011335">
    <property type="entry name" value="Restrct_endonuc-II-like"/>
</dbReference>
<protein>
    <recommendedName>
        <fullName evidence="1">Putative restriction endonuclease domain-containing protein</fullName>
    </recommendedName>
</protein>
<accession>A0A2H3KTW8</accession>
<dbReference type="AlphaFoldDB" id="A0A2H3KTW8"/>
<sequence>MTAQPRPYLTETEYLERERVSTIKHEYYAGELFAMSGASEAHNLIASSVNASIYAQIRGRGCRIYPSDMRIKIVKTGLYTYPDITIVCGTPEFTDMTKRDTLLNPTIILEILSPSTERYDRGVKFQNYRTIASLKEYILIAQNKHHIERYTRYEENTWILTEAVGVDSVITLESIQCALALADVYELVDLPPESPSEDRT</sequence>
<reference evidence="2 3" key="1">
    <citation type="submission" date="2016-05" db="EMBL/GenBank/DDBJ databases">
        <authorList>
            <person name="Lavstsen T."/>
            <person name="Jespersen J.S."/>
        </authorList>
    </citation>
    <scope>NUCLEOTIDE SEQUENCE [LARGE SCALE GENOMIC DNA]</scope>
    <source>
        <strain evidence="2 3">B7-9</strain>
    </source>
</reference>
<dbReference type="OrthoDB" id="151907at2"/>
<evidence type="ECO:0000313" key="3">
    <source>
        <dbReference type="Proteomes" id="UP000220922"/>
    </source>
</evidence>
<dbReference type="PANTHER" id="PTHR36558">
    <property type="entry name" value="GLR1098 PROTEIN"/>
    <property type="match status" value="1"/>
</dbReference>
<keyword evidence="3" id="KW-1185">Reference proteome</keyword>
<dbReference type="PANTHER" id="PTHR36558:SF1">
    <property type="entry name" value="RESTRICTION ENDONUCLEASE DOMAIN-CONTAINING PROTEIN-RELATED"/>
    <property type="match status" value="1"/>
</dbReference>
<dbReference type="Pfam" id="PF05685">
    <property type="entry name" value="Uma2"/>
    <property type="match status" value="1"/>
</dbReference>
<evidence type="ECO:0000259" key="1">
    <source>
        <dbReference type="Pfam" id="PF05685"/>
    </source>
</evidence>
<gene>
    <name evidence="2" type="ORF">A9Q02_02110</name>
</gene>
<dbReference type="EMBL" id="LYXE01000090">
    <property type="protein sequence ID" value="PDV98752.1"/>
    <property type="molecule type" value="Genomic_DNA"/>
</dbReference>
<dbReference type="CDD" id="cd06260">
    <property type="entry name" value="DUF820-like"/>
    <property type="match status" value="1"/>
</dbReference>
<name>A0A2H3KTW8_9CHLR</name>
<feature type="domain" description="Putative restriction endonuclease" evidence="1">
    <location>
        <begin position="13"/>
        <end position="176"/>
    </location>
</feature>
<evidence type="ECO:0000313" key="2">
    <source>
        <dbReference type="EMBL" id="PDV98752.1"/>
    </source>
</evidence>
<dbReference type="Gene3D" id="3.90.1570.10">
    <property type="entry name" value="tt1808, chain A"/>
    <property type="match status" value="1"/>
</dbReference>
<dbReference type="RefSeq" id="WP_097653195.1">
    <property type="nucleotide sequence ID" value="NZ_LYXE01000090.1"/>
</dbReference>
<dbReference type="SUPFAM" id="SSF52980">
    <property type="entry name" value="Restriction endonuclease-like"/>
    <property type="match status" value="1"/>
</dbReference>
<proteinExistence type="predicted"/>
<organism evidence="2 3">
    <name type="scientific">Candidatus Chloroploca asiatica</name>
    <dbReference type="NCBI Taxonomy" id="1506545"/>
    <lineage>
        <taxon>Bacteria</taxon>
        <taxon>Bacillati</taxon>
        <taxon>Chloroflexota</taxon>
        <taxon>Chloroflexia</taxon>
        <taxon>Chloroflexales</taxon>
        <taxon>Chloroflexineae</taxon>
        <taxon>Oscillochloridaceae</taxon>
        <taxon>Candidatus Chloroploca</taxon>
    </lineage>
</organism>
<dbReference type="InterPro" id="IPR008538">
    <property type="entry name" value="Uma2"/>
</dbReference>
<dbReference type="Proteomes" id="UP000220922">
    <property type="component" value="Unassembled WGS sequence"/>
</dbReference>
<dbReference type="InterPro" id="IPR012296">
    <property type="entry name" value="Nuclease_put_TT1808"/>
</dbReference>
<comment type="caution">
    <text evidence="2">The sequence shown here is derived from an EMBL/GenBank/DDBJ whole genome shotgun (WGS) entry which is preliminary data.</text>
</comment>